<accession>F2RDP0</accession>
<dbReference type="AlphaFoldDB" id="F2RDP0"/>
<evidence type="ECO:0000256" key="5">
    <source>
        <dbReference type="ARBA" id="ARBA00022793"/>
    </source>
</evidence>
<dbReference type="GO" id="GO:0004425">
    <property type="term" value="F:indole-3-glycerol-phosphate synthase activity"/>
    <property type="evidence" value="ECO:0007669"/>
    <property type="project" value="UniProtKB-UniRule"/>
</dbReference>
<evidence type="ECO:0000256" key="4">
    <source>
        <dbReference type="ARBA" id="ARBA00022605"/>
    </source>
</evidence>
<keyword evidence="6 9" id="KW-0822">Tryptophan biosynthesis</keyword>
<dbReference type="InterPro" id="IPR013798">
    <property type="entry name" value="Indole-3-glycerol_P_synth_dom"/>
</dbReference>
<dbReference type="KEGG" id="sve:SVEN_6246"/>
<protein>
    <recommendedName>
        <fullName evidence="9">Indole-3-glycerol phosphate synthase</fullName>
        <shortName evidence="9">IGPS</shortName>
        <ecNumber evidence="9">4.1.1.48</ecNumber>
    </recommendedName>
</protein>
<dbReference type="PROSITE" id="PS00614">
    <property type="entry name" value="IGPS"/>
    <property type="match status" value="1"/>
</dbReference>
<sequence length="309" mass="31936">MTVLDDIVAGVREDLDERRRRLPVRELRDRASAAGPARDCAALLRGDAGTGVIAEVKRSSPSQGRLADIPSPASLAAAYEAGGARAVSVLTERRRFGGTLADLDAVRARVRVPVLRKDFVLGDYQLWEARAHGADLVLLIVAALEQPLLADLVAQAAEIGLTPLVEVHDAGEAERALAAGARVIGVNARDLRTLEVDRSAFGRVAPLIPEDVVTIAESGVRGPDDVTAYARQGAHAVLVGTCLVTGGAPREAVRALTAAGRDRTARPTTTAPGALTSVAPAPGDPSTATVPSGDPNPAAATTTAGRPHP</sequence>
<name>F2RDP0_STRVP</name>
<feature type="region of interest" description="Disordered" evidence="10">
    <location>
        <begin position="257"/>
        <end position="309"/>
    </location>
</feature>
<evidence type="ECO:0000256" key="10">
    <source>
        <dbReference type="SAM" id="MobiDB-lite"/>
    </source>
</evidence>
<evidence type="ECO:0000256" key="6">
    <source>
        <dbReference type="ARBA" id="ARBA00022822"/>
    </source>
</evidence>
<dbReference type="PATRIC" id="fig|953739.5.peg.1453"/>
<evidence type="ECO:0000256" key="8">
    <source>
        <dbReference type="ARBA" id="ARBA00023239"/>
    </source>
</evidence>
<gene>
    <name evidence="9" type="primary">trpC</name>
    <name evidence="12" type="ordered locus">SVEN_6246</name>
</gene>
<evidence type="ECO:0000256" key="3">
    <source>
        <dbReference type="ARBA" id="ARBA00008737"/>
    </source>
</evidence>
<keyword evidence="5 9" id="KW-0210">Decarboxylase</keyword>
<keyword evidence="13" id="KW-1185">Reference proteome</keyword>
<evidence type="ECO:0000256" key="1">
    <source>
        <dbReference type="ARBA" id="ARBA00001633"/>
    </source>
</evidence>
<dbReference type="NCBIfam" id="NF001369">
    <property type="entry name" value="PRK00278.1-1"/>
    <property type="match status" value="1"/>
</dbReference>
<dbReference type="RefSeq" id="WP_015037427.1">
    <property type="nucleotide sequence ID" value="NC_018750.1"/>
</dbReference>
<dbReference type="FunFam" id="3.20.20.70:FF:000024">
    <property type="entry name" value="Indole-3-glycerol phosphate synthase"/>
    <property type="match status" value="1"/>
</dbReference>
<dbReference type="GeneID" id="51866777"/>
<evidence type="ECO:0000256" key="9">
    <source>
        <dbReference type="HAMAP-Rule" id="MF_00134"/>
    </source>
</evidence>
<dbReference type="Pfam" id="PF00218">
    <property type="entry name" value="IGPS"/>
    <property type="match status" value="1"/>
</dbReference>
<evidence type="ECO:0000256" key="2">
    <source>
        <dbReference type="ARBA" id="ARBA00004696"/>
    </source>
</evidence>
<evidence type="ECO:0000313" key="12">
    <source>
        <dbReference type="EMBL" id="CCA59532.1"/>
    </source>
</evidence>
<dbReference type="EMBL" id="FR845719">
    <property type="protein sequence ID" value="CCA59532.1"/>
    <property type="molecule type" value="Genomic_DNA"/>
</dbReference>
<comment type="similarity">
    <text evidence="3 9">Belongs to the TrpC family.</text>
</comment>
<organism evidence="12 13">
    <name type="scientific">Streptomyces venezuelae (strain ATCC 10712 / CBS 650.69 / DSM 40230 / JCM 4526 / NBRC 13096 / PD 04745)</name>
    <dbReference type="NCBI Taxonomy" id="953739"/>
    <lineage>
        <taxon>Bacteria</taxon>
        <taxon>Bacillati</taxon>
        <taxon>Actinomycetota</taxon>
        <taxon>Actinomycetes</taxon>
        <taxon>Kitasatosporales</taxon>
        <taxon>Streptomycetaceae</taxon>
        <taxon>Streptomyces</taxon>
    </lineage>
</organism>
<dbReference type="SUPFAM" id="SSF51366">
    <property type="entry name" value="Ribulose-phoshate binding barrel"/>
    <property type="match status" value="1"/>
</dbReference>
<dbReference type="HOGENOM" id="CLU_034247_0_0_11"/>
<dbReference type="InterPro" id="IPR001468">
    <property type="entry name" value="Indole-3-GlycerolPSynthase_CS"/>
</dbReference>
<dbReference type="GO" id="GO:0000162">
    <property type="term" value="P:L-tryptophan biosynthetic process"/>
    <property type="evidence" value="ECO:0007669"/>
    <property type="project" value="UniProtKB-UniRule"/>
</dbReference>
<dbReference type="InterPro" id="IPR011060">
    <property type="entry name" value="RibuloseP-bd_barrel"/>
</dbReference>
<dbReference type="PANTHER" id="PTHR22854">
    <property type="entry name" value="TRYPTOPHAN BIOSYNTHESIS PROTEIN"/>
    <property type="match status" value="1"/>
</dbReference>
<dbReference type="EC" id="4.1.1.48" evidence="9"/>
<dbReference type="InterPro" id="IPR013785">
    <property type="entry name" value="Aldolase_TIM"/>
</dbReference>
<dbReference type="PANTHER" id="PTHR22854:SF2">
    <property type="entry name" value="INDOLE-3-GLYCEROL-PHOSPHATE SYNTHASE"/>
    <property type="match status" value="1"/>
</dbReference>
<reference evidence="12 13" key="1">
    <citation type="journal article" date="2011" name="BMC Genomics">
        <title>Genome-wide analysis of the role of GlnR in Streptomyces venezuelae provides new insights into global nitrogen regulation in actinomycetes.</title>
        <authorList>
            <person name="Pullan S.T."/>
            <person name="Bibb M.J."/>
            <person name="Merrick M."/>
        </authorList>
    </citation>
    <scope>NUCLEOTIDE SEQUENCE [LARGE SCALE GENOMIC DNA]</scope>
    <source>
        <strain evidence="13">ATCC 10712 / CBS 650.69 / DSM 40230 / JCM 4526 / NBRC 13096 / PD 04745</strain>
    </source>
</reference>
<comment type="pathway">
    <text evidence="2 9">Amino-acid biosynthesis; L-tryptophan biosynthesis; L-tryptophan from chorismate: step 4/5.</text>
</comment>
<dbReference type="eggNOG" id="COG0134">
    <property type="taxonomic scope" value="Bacteria"/>
</dbReference>
<proteinExistence type="inferred from homology"/>
<evidence type="ECO:0000256" key="7">
    <source>
        <dbReference type="ARBA" id="ARBA00023141"/>
    </source>
</evidence>
<dbReference type="HAMAP" id="MF_00134_B">
    <property type="entry name" value="IGPS_B"/>
    <property type="match status" value="1"/>
</dbReference>
<feature type="compositionally biased region" description="Polar residues" evidence="10">
    <location>
        <begin position="299"/>
        <end position="309"/>
    </location>
</feature>
<dbReference type="CDD" id="cd00331">
    <property type="entry name" value="IGPS"/>
    <property type="match status" value="1"/>
</dbReference>
<dbReference type="STRING" id="953739.SVEN_6246"/>
<keyword evidence="8 9" id="KW-0456">Lyase</keyword>
<comment type="catalytic activity">
    <reaction evidence="1 9">
        <text>1-(2-carboxyphenylamino)-1-deoxy-D-ribulose 5-phosphate + H(+) = (1S,2R)-1-C-(indol-3-yl)glycerol 3-phosphate + CO2 + H2O</text>
        <dbReference type="Rhea" id="RHEA:23476"/>
        <dbReference type="ChEBI" id="CHEBI:15377"/>
        <dbReference type="ChEBI" id="CHEBI:15378"/>
        <dbReference type="ChEBI" id="CHEBI:16526"/>
        <dbReference type="ChEBI" id="CHEBI:58613"/>
        <dbReference type="ChEBI" id="CHEBI:58866"/>
        <dbReference type="EC" id="4.1.1.48"/>
    </reaction>
</comment>
<evidence type="ECO:0000259" key="11">
    <source>
        <dbReference type="Pfam" id="PF00218"/>
    </source>
</evidence>
<keyword evidence="7 9" id="KW-0057">Aromatic amino acid biosynthesis</keyword>
<dbReference type="UniPathway" id="UPA00035">
    <property type="reaction ID" value="UER00043"/>
</dbReference>
<dbReference type="GO" id="GO:0004640">
    <property type="term" value="F:phosphoribosylanthranilate isomerase activity"/>
    <property type="evidence" value="ECO:0007669"/>
    <property type="project" value="TreeGrafter"/>
</dbReference>
<feature type="domain" description="Indole-3-glycerol phosphate synthase" evidence="11">
    <location>
        <begin position="4"/>
        <end position="256"/>
    </location>
</feature>
<dbReference type="Gene3D" id="3.20.20.70">
    <property type="entry name" value="Aldolase class I"/>
    <property type="match status" value="1"/>
</dbReference>
<keyword evidence="4 9" id="KW-0028">Amino-acid biosynthesis</keyword>
<dbReference type="InterPro" id="IPR045186">
    <property type="entry name" value="Indole-3-glycerol_P_synth"/>
</dbReference>
<dbReference type="Proteomes" id="UP000006854">
    <property type="component" value="Chromosome"/>
</dbReference>
<evidence type="ECO:0000313" key="13">
    <source>
        <dbReference type="Proteomes" id="UP000006854"/>
    </source>
</evidence>